<reference evidence="2" key="1">
    <citation type="submission" date="2021-01" db="EMBL/GenBank/DDBJ databases">
        <title>Genomic Encyclopedia of Type Strains, Phase IV (KMG-IV): sequencing the most valuable type-strain genomes for metagenomic binning, comparative biology and taxonomic classification.</title>
        <authorList>
            <person name="Goeker M."/>
        </authorList>
    </citation>
    <scope>NUCLEOTIDE SEQUENCE</scope>
    <source>
        <strain evidence="2">DSM 21943</strain>
    </source>
</reference>
<evidence type="ECO:0000313" key="2">
    <source>
        <dbReference type="EMBL" id="MBM7838121.1"/>
    </source>
</evidence>
<dbReference type="InterPro" id="IPR008258">
    <property type="entry name" value="Transglycosylase_SLT_dom_1"/>
</dbReference>
<dbReference type="SUPFAM" id="SSF53955">
    <property type="entry name" value="Lysozyme-like"/>
    <property type="match status" value="1"/>
</dbReference>
<dbReference type="EMBL" id="JAFBCV010000003">
    <property type="protein sequence ID" value="MBM7838121.1"/>
    <property type="molecule type" value="Genomic_DNA"/>
</dbReference>
<evidence type="ECO:0000313" key="3">
    <source>
        <dbReference type="Proteomes" id="UP001179280"/>
    </source>
</evidence>
<dbReference type="Proteomes" id="UP001179280">
    <property type="component" value="Unassembled WGS sequence"/>
</dbReference>
<evidence type="ECO:0000259" key="1">
    <source>
        <dbReference type="Pfam" id="PF01464"/>
    </source>
</evidence>
<name>A0ABS2SSY1_9BACI</name>
<proteinExistence type="predicted"/>
<organism evidence="2 3">
    <name type="scientific">Shouchella xiaoxiensis</name>
    <dbReference type="NCBI Taxonomy" id="766895"/>
    <lineage>
        <taxon>Bacteria</taxon>
        <taxon>Bacillati</taxon>
        <taxon>Bacillota</taxon>
        <taxon>Bacilli</taxon>
        <taxon>Bacillales</taxon>
        <taxon>Bacillaceae</taxon>
        <taxon>Shouchella</taxon>
    </lineage>
</organism>
<dbReference type="RefSeq" id="WP_239586612.1">
    <property type="nucleotide sequence ID" value="NZ_JAFBCV010000003.1"/>
</dbReference>
<accession>A0ABS2SSY1</accession>
<dbReference type="PANTHER" id="PTHR37423">
    <property type="entry name" value="SOLUBLE LYTIC MUREIN TRANSGLYCOSYLASE-RELATED"/>
    <property type="match status" value="1"/>
</dbReference>
<dbReference type="Gene3D" id="1.10.530.10">
    <property type="match status" value="1"/>
</dbReference>
<feature type="domain" description="Transglycosylase SLT" evidence="1">
    <location>
        <begin position="72"/>
        <end position="185"/>
    </location>
</feature>
<dbReference type="Pfam" id="PF01464">
    <property type="entry name" value="SLT"/>
    <property type="match status" value="1"/>
</dbReference>
<keyword evidence="3" id="KW-1185">Reference proteome</keyword>
<sequence>MKRDLQATHEELDDLYKSMRNDIETIPVATTAFEFDENHQVWADSMNVAIDLHLDSNGYFKKEWGLYLGHLASDKEINPYLVYELLKVESGETFDTDAIGPDTQYGNAYGMAQFMTNTAPWIAEKAGVEYEKELLFDPYYAIQLSIEYLDFLYGEYGNWSEALTAYNRGMGGLQQYINQNGHANSEYASTIKEKAAQHQNAAFAYDVD</sequence>
<protein>
    <submittedName>
        <fullName evidence="2">Soluble lytic murein transglycosylase-like protein</fullName>
    </submittedName>
</protein>
<dbReference type="PANTHER" id="PTHR37423:SF2">
    <property type="entry name" value="MEMBRANE-BOUND LYTIC MUREIN TRANSGLYCOSYLASE C"/>
    <property type="match status" value="1"/>
</dbReference>
<gene>
    <name evidence="2" type="ORF">JOC54_001352</name>
</gene>
<dbReference type="InterPro" id="IPR023346">
    <property type="entry name" value="Lysozyme-like_dom_sf"/>
</dbReference>
<comment type="caution">
    <text evidence="2">The sequence shown here is derived from an EMBL/GenBank/DDBJ whole genome shotgun (WGS) entry which is preliminary data.</text>
</comment>